<organism evidence="2">
    <name type="scientific">marine sediment metagenome</name>
    <dbReference type="NCBI Taxonomy" id="412755"/>
    <lineage>
        <taxon>unclassified sequences</taxon>
        <taxon>metagenomes</taxon>
        <taxon>ecological metagenomes</taxon>
    </lineage>
</organism>
<comment type="caution">
    <text evidence="2">The sequence shown here is derived from an EMBL/GenBank/DDBJ whole genome shotgun (WGS) entry which is preliminary data.</text>
</comment>
<feature type="transmembrane region" description="Helical" evidence="1">
    <location>
        <begin position="62"/>
        <end position="78"/>
    </location>
</feature>
<keyword evidence="1" id="KW-1133">Transmembrane helix</keyword>
<sequence>MLSTLFATFVATAHIITALRLVCFRRRGSRIRRGIALLAALLIGTLLCNAVDIMVFQQPVTIWQGSLAILLLILVYRSRGNLAALMRPTP</sequence>
<dbReference type="AlphaFoldDB" id="A0A0F9VFZ3"/>
<proteinExistence type="predicted"/>
<gene>
    <name evidence="2" type="ORF">LCGC14_0089450</name>
</gene>
<name>A0A0F9VFZ3_9ZZZZ</name>
<keyword evidence="1" id="KW-0472">Membrane</keyword>
<feature type="transmembrane region" description="Helical" evidence="1">
    <location>
        <begin position="6"/>
        <end position="23"/>
    </location>
</feature>
<dbReference type="InterPro" id="IPR008473">
    <property type="entry name" value="Phage_holin_3_7"/>
</dbReference>
<protein>
    <recommendedName>
        <fullName evidence="3">Phage holin family protein</fullName>
    </recommendedName>
</protein>
<evidence type="ECO:0000313" key="2">
    <source>
        <dbReference type="EMBL" id="KKO04051.1"/>
    </source>
</evidence>
<evidence type="ECO:0000256" key="1">
    <source>
        <dbReference type="SAM" id="Phobius"/>
    </source>
</evidence>
<keyword evidence="1" id="KW-0812">Transmembrane</keyword>
<dbReference type="EMBL" id="LAZR01000024">
    <property type="protein sequence ID" value="KKO04051.1"/>
    <property type="molecule type" value="Genomic_DNA"/>
</dbReference>
<accession>A0A0F9VFZ3</accession>
<reference evidence="2" key="1">
    <citation type="journal article" date="2015" name="Nature">
        <title>Complex archaea that bridge the gap between prokaryotes and eukaryotes.</title>
        <authorList>
            <person name="Spang A."/>
            <person name="Saw J.H."/>
            <person name="Jorgensen S.L."/>
            <person name="Zaremba-Niedzwiedzka K."/>
            <person name="Martijn J."/>
            <person name="Lind A.E."/>
            <person name="van Eijk R."/>
            <person name="Schleper C."/>
            <person name="Guy L."/>
            <person name="Ettema T.J."/>
        </authorList>
    </citation>
    <scope>NUCLEOTIDE SEQUENCE</scope>
</reference>
<feature type="transmembrane region" description="Helical" evidence="1">
    <location>
        <begin position="35"/>
        <end position="56"/>
    </location>
</feature>
<dbReference type="Pfam" id="PF05449">
    <property type="entry name" value="Phage_holin_3_7"/>
    <property type="match status" value="1"/>
</dbReference>
<evidence type="ECO:0008006" key="3">
    <source>
        <dbReference type="Google" id="ProtNLM"/>
    </source>
</evidence>